<dbReference type="Proteomes" id="UP000319852">
    <property type="component" value="Chromosome"/>
</dbReference>
<feature type="transmembrane region" description="Helical" evidence="1">
    <location>
        <begin position="33"/>
        <end position="53"/>
    </location>
</feature>
<accession>A0A517MUV6</accession>
<dbReference type="Pfam" id="PF16316">
    <property type="entry name" value="DUF4956"/>
    <property type="match status" value="1"/>
</dbReference>
<feature type="transmembrane region" description="Helical" evidence="1">
    <location>
        <begin position="110"/>
        <end position="127"/>
    </location>
</feature>
<keyword evidence="1" id="KW-0472">Membrane</keyword>
<protein>
    <recommendedName>
        <fullName evidence="4">DUF4956 domain-containing protein</fullName>
    </recommendedName>
</protein>
<keyword evidence="3" id="KW-1185">Reference proteome</keyword>
<proteinExistence type="predicted"/>
<dbReference type="KEGG" id="amob:HG15A2_19370"/>
<reference evidence="2 3" key="1">
    <citation type="submission" date="2019-02" db="EMBL/GenBank/DDBJ databases">
        <title>Deep-cultivation of Planctomycetes and their phenomic and genomic characterization uncovers novel biology.</title>
        <authorList>
            <person name="Wiegand S."/>
            <person name="Jogler M."/>
            <person name="Boedeker C."/>
            <person name="Pinto D."/>
            <person name="Vollmers J."/>
            <person name="Rivas-Marin E."/>
            <person name="Kohn T."/>
            <person name="Peeters S.H."/>
            <person name="Heuer A."/>
            <person name="Rast P."/>
            <person name="Oberbeckmann S."/>
            <person name="Bunk B."/>
            <person name="Jeske O."/>
            <person name="Meyerdierks A."/>
            <person name="Storesund J.E."/>
            <person name="Kallscheuer N."/>
            <person name="Luecker S."/>
            <person name="Lage O.M."/>
            <person name="Pohl T."/>
            <person name="Merkel B.J."/>
            <person name="Hornburger P."/>
            <person name="Mueller R.-W."/>
            <person name="Bruemmer F."/>
            <person name="Labrenz M."/>
            <person name="Spormann A.M."/>
            <person name="Op den Camp H."/>
            <person name="Overmann J."/>
            <person name="Amann R."/>
            <person name="Jetten M.S.M."/>
            <person name="Mascher T."/>
            <person name="Medema M.H."/>
            <person name="Devos D.P."/>
            <person name="Kaster A.-K."/>
            <person name="Ovreas L."/>
            <person name="Rohde M."/>
            <person name="Galperin M.Y."/>
            <person name="Jogler C."/>
        </authorList>
    </citation>
    <scope>NUCLEOTIDE SEQUENCE [LARGE SCALE GENOMIC DNA]</scope>
    <source>
        <strain evidence="2 3">HG15A2</strain>
    </source>
</reference>
<feature type="transmembrane region" description="Helical" evidence="1">
    <location>
        <begin position="62"/>
        <end position="80"/>
    </location>
</feature>
<name>A0A517MUV6_9BACT</name>
<sequence length="235" mass="27277">MHPALAQSITSTLESFQFEFLGVPFFDNDLYKLAFRLLVNLVFVSVIVGIVYYRKTGNKDYVFTYFMINLMVFFICFTLKKMELEMGMALGLFAIFGILRYRTDAIPIKEMTYLFIVIGIAVINSLANRKVSYVELAFTNVMIVALAELLERLPLLRQEFSERVVYERIDLIKPENYDQLVADLQERTGLKISRIELGQIDFLRDTIRIDLFFYPEEQSAHSSGEVAVVRRDREA</sequence>
<dbReference type="InterPro" id="IPR032531">
    <property type="entry name" value="DUF4956"/>
</dbReference>
<dbReference type="AlphaFoldDB" id="A0A517MUV6"/>
<dbReference type="RefSeq" id="WP_145059877.1">
    <property type="nucleotide sequence ID" value="NZ_CP036263.1"/>
</dbReference>
<organism evidence="2 3">
    <name type="scientific">Adhaeretor mobilis</name>
    <dbReference type="NCBI Taxonomy" id="1930276"/>
    <lineage>
        <taxon>Bacteria</taxon>
        <taxon>Pseudomonadati</taxon>
        <taxon>Planctomycetota</taxon>
        <taxon>Planctomycetia</taxon>
        <taxon>Pirellulales</taxon>
        <taxon>Lacipirellulaceae</taxon>
        <taxon>Adhaeretor</taxon>
    </lineage>
</organism>
<evidence type="ECO:0000313" key="3">
    <source>
        <dbReference type="Proteomes" id="UP000319852"/>
    </source>
</evidence>
<gene>
    <name evidence="2" type="ORF">HG15A2_19370</name>
</gene>
<keyword evidence="1" id="KW-1133">Transmembrane helix</keyword>
<evidence type="ECO:0000256" key="1">
    <source>
        <dbReference type="SAM" id="Phobius"/>
    </source>
</evidence>
<keyword evidence="1" id="KW-0812">Transmembrane</keyword>
<dbReference type="OrthoDB" id="154078at2"/>
<feature type="transmembrane region" description="Helical" evidence="1">
    <location>
        <begin position="86"/>
        <end position="103"/>
    </location>
</feature>
<evidence type="ECO:0000313" key="2">
    <source>
        <dbReference type="EMBL" id="QDS98656.1"/>
    </source>
</evidence>
<dbReference type="EMBL" id="CP036263">
    <property type="protein sequence ID" value="QDS98656.1"/>
    <property type="molecule type" value="Genomic_DNA"/>
</dbReference>
<evidence type="ECO:0008006" key="4">
    <source>
        <dbReference type="Google" id="ProtNLM"/>
    </source>
</evidence>